<dbReference type="PANTHER" id="PTHR11573:SF6">
    <property type="entry name" value="RIBONUCLEOSIDE-DIPHOSPHATE REDUCTASE LARGE SUBUNIT"/>
    <property type="match status" value="1"/>
</dbReference>
<sequence>MELEPSPVPTEPGYRLIRRNGSVTLFDPTKITVALTKAFLAVEGSTAAGSRRVHDVVQDLTDQVVSALTRRVGEGRTFHIEDVQDQVELALMRSEHHKIARAYVLYREERAKERAADKAATTKDAPPPLHMKAEDGSLVPLDEVRLATIVEEACVRLDAVSAAPILTEAKRNLYDGLSLDELSLAPIMAARTLVEQEPNYAFVSARLLLDRLRREALTFVSGRPEQATQAEMATRYPSYFPEFLRVGIEAELIDPELKRFDLDRLGAALKPERDLNFQYLGLQTLYDRYFLHTQGKRFELPQAFFMRVAMGLAVREIDREARAIEFYDLLSSFDFMASTPTLFNAGTLRPQLSSCFLTTVSDDLDGIFKAVKDNALLAKYSGGLGNDWTPVRGLGAHIKGTNGESQGVVPFLKVANDTAIAVNQGGKRKGAVCAYLETWHVDIEEFLDLRKNTGDDRRRTHDMNTANWVPDLFMQRVEADGEWTLFSPDEVPDLHDLYGAAFKAAYEGYETKAASGGIKVFRKVRALDLWRKILTMLFETGHPWVTFKDPCNIRSPQGHVGVVHSSNLCTEITLNTSKDEVAVCNLGSVNLLNHVTENGLDLERLAKTVGTAMRMLDNVIDINFYTIPEARASNLRHRPVGLGLMGFQDALQRLGIAYASQEAADFADRSMEAISYHAISTSVDLAAERGRYPSFEGSLWSRGILPIDSIRLLEEARPGGEMDSSSTLDWEVLRKRVKNTGMRNSNTMAIAPTATISNICGVSQSIEPAYQNLFVKSNMSGDFTVVNAQLVHDLKSRGLWDEVMISDLKYFDGSIGQIDRIPDDLKAVYATAFEIDAAWLVEAASRRQKWIDQAQSLNLYIANPSGKKLDKLYRLAWRKGLKTTYYLRSRSATHVEKSTLKGTDGKLNAVSSVIAAAPAASEPIAVTADAAWGKACAIDDPECEACQ</sequence>
<dbReference type="NCBIfam" id="NF005544">
    <property type="entry name" value="PRK07207.1"/>
    <property type="match status" value="1"/>
</dbReference>
<dbReference type="PRINTS" id="PR01183">
    <property type="entry name" value="RIBORDTASEM1"/>
</dbReference>
<dbReference type="UniPathway" id="UPA00326"/>
<comment type="catalytic activity">
    <reaction evidence="8 10">
        <text>a 2'-deoxyribonucleoside 5'-diphosphate + [thioredoxin]-disulfide + H2O = a ribonucleoside 5'-diphosphate + [thioredoxin]-dithiol</text>
        <dbReference type="Rhea" id="RHEA:23252"/>
        <dbReference type="Rhea" id="RHEA-COMP:10698"/>
        <dbReference type="Rhea" id="RHEA-COMP:10700"/>
        <dbReference type="ChEBI" id="CHEBI:15377"/>
        <dbReference type="ChEBI" id="CHEBI:29950"/>
        <dbReference type="ChEBI" id="CHEBI:50058"/>
        <dbReference type="ChEBI" id="CHEBI:57930"/>
        <dbReference type="ChEBI" id="CHEBI:73316"/>
        <dbReference type="EC" id="1.17.4.1"/>
    </reaction>
</comment>
<dbReference type="Pfam" id="PF00317">
    <property type="entry name" value="Ribonuc_red_lgN"/>
    <property type="match status" value="1"/>
</dbReference>
<dbReference type="FunFam" id="3.20.70.20:FF:000009">
    <property type="entry name" value="Ribonucleoside-diphosphate reductase"/>
    <property type="match status" value="1"/>
</dbReference>
<accession>A0A1V8RSF4</accession>
<dbReference type="PROSITE" id="PS00089">
    <property type="entry name" value="RIBORED_LARGE"/>
    <property type="match status" value="1"/>
</dbReference>
<gene>
    <name evidence="13" type="ORF">BFN67_16395</name>
</gene>
<organism evidence="13 14">
    <name type="scientific">Manganibacter manganicus</name>
    <dbReference type="NCBI Taxonomy" id="1873176"/>
    <lineage>
        <taxon>Bacteria</taxon>
        <taxon>Pseudomonadati</taxon>
        <taxon>Pseudomonadota</taxon>
        <taxon>Alphaproteobacteria</taxon>
        <taxon>Hyphomicrobiales</taxon>
        <taxon>Phyllobacteriaceae</taxon>
        <taxon>Manganibacter</taxon>
    </lineage>
</organism>
<keyword evidence="5 10" id="KW-0560">Oxidoreductase</keyword>
<evidence type="ECO:0000256" key="2">
    <source>
        <dbReference type="ARBA" id="ARBA00022533"/>
    </source>
</evidence>
<evidence type="ECO:0000256" key="10">
    <source>
        <dbReference type="RuleBase" id="RU003410"/>
    </source>
</evidence>
<reference evidence="13 14" key="1">
    <citation type="journal article" date="2016" name="Int. J. Syst. Evol. Microbiol.">
        <title>Pseudaminobacter manganicus sp. nov., isolated from sludge of a manganese mine.</title>
        <authorList>
            <person name="Li J."/>
            <person name="Huang J."/>
            <person name="Liao S."/>
            <person name="Wang G."/>
        </authorList>
    </citation>
    <scope>NUCLEOTIDE SEQUENCE [LARGE SCALE GENOMIC DNA]</scope>
    <source>
        <strain evidence="13 14">JH-7</strain>
    </source>
</reference>
<evidence type="ECO:0000256" key="8">
    <source>
        <dbReference type="ARBA" id="ARBA00047754"/>
    </source>
</evidence>
<dbReference type="AlphaFoldDB" id="A0A1V8RSF4"/>
<dbReference type="Proteomes" id="UP000191905">
    <property type="component" value="Unassembled WGS sequence"/>
</dbReference>
<dbReference type="STRING" id="1873176.BFN67_16395"/>
<keyword evidence="14" id="KW-1185">Reference proteome</keyword>
<dbReference type="GO" id="GO:0005971">
    <property type="term" value="C:ribonucleoside-diphosphate reductase complex"/>
    <property type="evidence" value="ECO:0007669"/>
    <property type="project" value="TreeGrafter"/>
</dbReference>
<keyword evidence="4 9" id="KW-0067">ATP-binding</keyword>
<protein>
    <recommendedName>
        <fullName evidence="10">Ribonucleoside-diphosphate reductase</fullName>
        <ecNumber evidence="10">1.17.4.1</ecNumber>
    </recommendedName>
</protein>
<proteinExistence type="inferred from homology"/>
<dbReference type="GO" id="GO:0005524">
    <property type="term" value="F:ATP binding"/>
    <property type="evidence" value="ECO:0007669"/>
    <property type="project" value="UniProtKB-UniRule"/>
</dbReference>
<dbReference type="InterPro" id="IPR013346">
    <property type="entry name" value="NrdE_NrdA_C"/>
</dbReference>
<dbReference type="EMBL" id="MDET01000011">
    <property type="protein sequence ID" value="OQM76085.1"/>
    <property type="molecule type" value="Genomic_DNA"/>
</dbReference>
<comment type="function">
    <text evidence="7 10">Provides the precursors necessary for DNA synthesis. Catalyzes the biosynthesis of deoxyribonucleotides from the corresponding ribonucleotides.</text>
</comment>
<keyword evidence="3 9" id="KW-0547">Nucleotide-binding</keyword>
<evidence type="ECO:0000256" key="4">
    <source>
        <dbReference type="ARBA" id="ARBA00022840"/>
    </source>
</evidence>
<feature type="region of interest" description="Disordered" evidence="11">
    <location>
        <begin position="115"/>
        <end position="134"/>
    </location>
</feature>
<dbReference type="Gene3D" id="3.20.70.20">
    <property type="match status" value="1"/>
</dbReference>
<comment type="similarity">
    <text evidence="1 10">Belongs to the ribonucleoside diphosphate reductase large chain family.</text>
</comment>
<feature type="domain" description="ATP-cone" evidence="12">
    <location>
        <begin position="14"/>
        <end position="114"/>
    </location>
</feature>
<evidence type="ECO:0000313" key="14">
    <source>
        <dbReference type="Proteomes" id="UP000191905"/>
    </source>
</evidence>
<dbReference type="InterPro" id="IPR005144">
    <property type="entry name" value="ATP-cone_dom"/>
</dbReference>
<evidence type="ECO:0000256" key="5">
    <source>
        <dbReference type="ARBA" id="ARBA00023002"/>
    </source>
</evidence>
<dbReference type="EC" id="1.17.4.1" evidence="10"/>
<dbReference type="CDD" id="cd01679">
    <property type="entry name" value="RNR_I"/>
    <property type="match status" value="1"/>
</dbReference>
<evidence type="ECO:0000256" key="7">
    <source>
        <dbReference type="ARBA" id="ARBA00024942"/>
    </source>
</evidence>
<dbReference type="NCBIfam" id="TIGR02506">
    <property type="entry name" value="NrdE_NrdA"/>
    <property type="match status" value="1"/>
</dbReference>
<dbReference type="Pfam" id="PF02867">
    <property type="entry name" value="Ribonuc_red_lgC"/>
    <property type="match status" value="1"/>
</dbReference>
<evidence type="ECO:0000259" key="12">
    <source>
        <dbReference type="PROSITE" id="PS51161"/>
    </source>
</evidence>
<dbReference type="Pfam" id="PF03477">
    <property type="entry name" value="ATP-cone"/>
    <property type="match status" value="1"/>
</dbReference>
<dbReference type="PROSITE" id="PS51161">
    <property type="entry name" value="ATP_CONE"/>
    <property type="match status" value="2"/>
</dbReference>
<name>A0A1V8RSF4_9HYPH</name>
<dbReference type="SUPFAM" id="SSF51998">
    <property type="entry name" value="PFL-like glycyl radical enzymes"/>
    <property type="match status" value="1"/>
</dbReference>
<evidence type="ECO:0000256" key="3">
    <source>
        <dbReference type="ARBA" id="ARBA00022741"/>
    </source>
</evidence>
<keyword evidence="6 10" id="KW-0215">Deoxyribonucleotide synthesis</keyword>
<dbReference type="InterPro" id="IPR039718">
    <property type="entry name" value="Rrm1"/>
</dbReference>
<comment type="caution">
    <text evidence="13">The sequence shown here is derived from an EMBL/GenBank/DDBJ whole genome shotgun (WGS) entry which is preliminary data.</text>
</comment>
<dbReference type="InterPro" id="IPR013509">
    <property type="entry name" value="RNR_lsu_N"/>
</dbReference>
<keyword evidence="2" id="KW-0021">Allosteric enzyme</keyword>
<dbReference type="GO" id="GO:0004748">
    <property type="term" value="F:ribonucleoside-diphosphate reductase activity, thioredoxin disulfide as acceptor"/>
    <property type="evidence" value="ECO:0007669"/>
    <property type="project" value="UniProtKB-EC"/>
</dbReference>
<dbReference type="GO" id="GO:0009263">
    <property type="term" value="P:deoxyribonucleotide biosynthetic process"/>
    <property type="evidence" value="ECO:0007669"/>
    <property type="project" value="UniProtKB-KW"/>
</dbReference>
<feature type="domain" description="ATP-cone" evidence="12">
    <location>
        <begin position="129"/>
        <end position="218"/>
    </location>
</feature>
<evidence type="ECO:0000256" key="1">
    <source>
        <dbReference type="ARBA" id="ARBA00010406"/>
    </source>
</evidence>
<dbReference type="InterPro" id="IPR008926">
    <property type="entry name" value="RNR_R1-su_N"/>
</dbReference>
<dbReference type="PANTHER" id="PTHR11573">
    <property type="entry name" value="RIBONUCLEOSIDE-DIPHOSPHATE REDUCTASE LARGE CHAIN"/>
    <property type="match status" value="1"/>
</dbReference>
<dbReference type="InterPro" id="IPR000788">
    <property type="entry name" value="RNR_lg_C"/>
</dbReference>
<dbReference type="SUPFAM" id="SSF48168">
    <property type="entry name" value="R1 subunit of ribonucleotide reductase, N-terminal domain"/>
    <property type="match status" value="1"/>
</dbReference>
<evidence type="ECO:0000256" key="9">
    <source>
        <dbReference type="PROSITE-ProRule" id="PRU00492"/>
    </source>
</evidence>
<evidence type="ECO:0000256" key="11">
    <source>
        <dbReference type="SAM" id="MobiDB-lite"/>
    </source>
</evidence>
<evidence type="ECO:0000256" key="6">
    <source>
        <dbReference type="ARBA" id="ARBA00023116"/>
    </source>
</evidence>
<evidence type="ECO:0000313" key="13">
    <source>
        <dbReference type="EMBL" id="OQM76085.1"/>
    </source>
</evidence>